<sequence length="113" mass="11887">MRLLSLTGRSGIDESEAANVFRARGHVARDWSGVPLDLDGDAQASRGPSVPFEGRGVPQAVAVQEPHLQQCHFPAAPSSGACRPSPEKGEPTVQPGQNPLSCVLAPKPPPPHR</sequence>
<dbReference type="Proteomes" id="UP000821853">
    <property type="component" value="Chromosome 4"/>
</dbReference>
<dbReference type="EMBL" id="JABSTR010000006">
    <property type="protein sequence ID" value="KAH9372566.1"/>
    <property type="molecule type" value="Genomic_DNA"/>
</dbReference>
<gene>
    <name evidence="2" type="ORF">HPB48_014511</name>
</gene>
<evidence type="ECO:0000313" key="3">
    <source>
        <dbReference type="Proteomes" id="UP000821853"/>
    </source>
</evidence>
<organism evidence="2 3">
    <name type="scientific">Haemaphysalis longicornis</name>
    <name type="common">Bush tick</name>
    <dbReference type="NCBI Taxonomy" id="44386"/>
    <lineage>
        <taxon>Eukaryota</taxon>
        <taxon>Metazoa</taxon>
        <taxon>Ecdysozoa</taxon>
        <taxon>Arthropoda</taxon>
        <taxon>Chelicerata</taxon>
        <taxon>Arachnida</taxon>
        <taxon>Acari</taxon>
        <taxon>Parasitiformes</taxon>
        <taxon>Ixodida</taxon>
        <taxon>Ixodoidea</taxon>
        <taxon>Ixodidae</taxon>
        <taxon>Haemaphysalinae</taxon>
        <taxon>Haemaphysalis</taxon>
    </lineage>
</organism>
<keyword evidence="3" id="KW-1185">Reference proteome</keyword>
<proteinExistence type="predicted"/>
<evidence type="ECO:0000256" key="1">
    <source>
        <dbReference type="SAM" id="MobiDB-lite"/>
    </source>
</evidence>
<dbReference type="AlphaFoldDB" id="A0A9J6G2A0"/>
<feature type="region of interest" description="Disordered" evidence="1">
    <location>
        <begin position="72"/>
        <end position="113"/>
    </location>
</feature>
<evidence type="ECO:0000313" key="2">
    <source>
        <dbReference type="EMBL" id="KAH9372566.1"/>
    </source>
</evidence>
<protein>
    <submittedName>
        <fullName evidence="2">Uncharacterized protein</fullName>
    </submittedName>
</protein>
<reference evidence="2 3" key="1">
    <citation type="journal article" date="2020" name="Cell">
        <title>Large-Scale Comparative Analyses of Tick Genomes Elucidate Their Genetic Diversity and Vector Capacities.</title>
        <authorList>
            <consortium name="Tick Genome and Microbiome Consortium (TIGMIC)"/>
            <person name="Jia N."/>
            <person name="Wang J."/>
            <person name="Shi W."/>
            <person name="Du L."/>
            <person name="Sun Y."/>
            <person name="Zhan W."/>
            <person name="Jiang J.F."/>
            <person name="Wang Q."/>
            <person name="Zhang B."/>
            <person name="Ji P."/>
            <person name="Bell-Sakyi L."/>
            <person name="Cui X.M."/>
            <person name="Yuan T.T."/>
            <person name="Jiang B.G."/>
            <person name="Yang W.F."/>
            <person name="Lam T.T."/>
            <person name="Chang Q.C."/>
            <person name="Ding S.J."/>
            <person name="Wang X.J."/>
            <person name="Zhu J.G."/>
            <person name="Ruan X.D."/>
            <person name="Zhao L."/>
            <person name="Wei J.T."/>
            <person name="Ye R.Z."/>
            <person name="Que T.C."/>
            <person name="Du C.H."/>
            <person name="Zhou Y.H."/>
            <person name="Cheng J.X."/>
            <person name="Dai P.F."/>
            <person name="Guo W.B."/>
            <person name="Han X.H."/>
            <person name="Huang E.J."/>
            <person name="Li L.F."/>
            <person name="Wei W."/>
            <person name="Gao Y.C."/>
            <person name="Liu J.Z."/>
            <person name="Shao H.Z."/>
            <person name="Wang X."/>
            <person name="Wang C.C."/>
            <person name="Yang T.C."/>
            <person name="Huo Q.B."/>
            <person name="Li W."/>
            <person name="Chen H.Y."/>
            <person name="Chen S.E."/>
            <person name="Zhou L.G."/>
            <person name="Ni X.B."/>
            <person name="Tian J.H."/>
            <person name="Sheng Y."/>
            <person name="Liu T."/>
            <person name="Pan Y.S."/>
            <person name="Xia L.Y."/>
            <person name="Li J."/>
            <person name="Zhao F."/>
            <person name="Cao W.C."/>
        </authorList>
    </citation>
    <scope>NUCLEOTIDE SEQUENCE [LARGE SCALE GENOMIC DNA]</scope>
    <source>
        <strain evidence="2">HaeL-2018</strain>
    </source>
</reference>
<dbReference type="VEuPathDB" id="VectorBase:HLOH_059533"/>
<name>A0A9J6G2A0_HAELO</name>
<accession>A0A9J6G2A0</accession>
<comment type="caution">
    <text evidence="2">The sequence shown here is derived from an EMBL/GenBank/DDBJ whole genome shotgun (WGS) entry which is preliminary data.</text>
</comment>